<protein>
    <recommendedName>
        <fullName evidence="3">ubiquitinyl hydrolase 1</fullName>
        <ecNumber evidence="3">3.4.19.12</ecNumber>
    </recommendedName>
</protein>
<dbReference type="GO" id="GO:0004843">
    <property type="term" value="F:cysteine-type deubiquitinase activity"/>
    <property type="evidence" value="ECO:0000318"/>
    <property type="project" value="GO_Central"/>
</dbReference>
<dbReference type="EC" id="3.4.19.12" evidence="3"/>
<dbReference type="Gene3D" id="3.10.20.90">
    <property type="entry name" value="Phosphatidylinositol 3-kinase Catalytic Subunit, Chain A, domain 1"/>
    <property type="match status" value="1"/>
</dbReference>
<evidence type="ECO:0000256" key="2">
    <source>
        <dbReference type="ARBA" id="ARBA00004123"/>
    </source>
</evidence>
<evidence type="ECO:0000259" key="15">
    <source>
        <dbReference type="PROSITE" id="PS50957"/>
    </source>
</evidence>
<gene>
    <name evidence="16" type="ORF">THAPSDRAFT_5036</name>
</gene>
<dbReference type="SUPFAM" id="SSF54236">
    <property type="entry name" value="Ubiquitin-like"/>
    <property type="match status" value="1"/>
</dbReference>
<evidence type="ECO:0000256" key="5">
    <source>
        <dbReference type="ARBA" id="ARBA00022786"/>
    </source>
</evidence>
<dbReference type="InterPro" id="IPR003903">
    <property type="entry name" value="UIM_dom"/>
</dbReference>
<dbReference type="OMA" id="DQHWFAV"/>
<evidence type="ECO:0000256" key="6">
    <source>
        <dbReference type="ARBA" id="ARBA00022801"/>
    </source>
</evidence>
<feature type="region of interest" description="Disordered" evidence="13">
    <location>
        <begin position="298"/>
        <end position="326"/>
    </location>
</feature>
<dbReference type="eggNOG" id="KOG2935">
    <property type="taxonomic scope" value="Eukaryota"/>
</dbReference>
<keyword evidence="17" id="KW-1185">Reference proteome</keyword>
<evidence type="ECO:0000256" key="9">
    <source>
        <dbReference type="ARBA" id="ARBA00023163"/>
    </source>
</evidence>
<dbReference type="KEGG" id="tps:THAPSDRAFT_5036"/>
<reference evidence="16 17" key="1">
    <citation type="journal article" date="2004" name="Science">
        <title>The genome of the diatom Thalassiosira pseudonana: ecology, evolution, and metabolism.</title>
        <authorList>
            <person name="Armbrust E.V."/>
            <person name="Berges J.A."/>
            <person name="Bowler C."/>
            <person name="Green B.R."/>
            <person name="Martinez D."/>
            <person name="Putnam N.H."/>
            <person name="Zhou S."/>
            <person name="Allen A.E."/>
            <person name="Apt K.E."/>
            <person name="Bechner M."/>
            <person name="Brzezinski M.A."/>
            <person name="Chaal B.K."/>
            <person name="Chiovitti A."/>
            <person name="Davis A.K."/>
            <person name="Demarest M.S."/>
            <person name="Detter J.C."/>
            <person name="Glavina T."/>
            <person name="Goodstein D."/>
            <person name="Hadi M.Z."/>
            <person name="Hellsten U."/>
            <person name="Hildebrand M."/>
            <person name="Jenkins B.D."/>
            <person name="Jurka J."/>
            <person name="Kapitonov V.V."/>
            <person name="Kroger N."/>
            <person name="Lau W.W."/>
            <person name="Lane T.W."/>
            <person name="Larimer F.W."/>
            <person name="Lippmeier J.C."/>
            <person name="Lucas S."/>
            <person name="Medina M."/>
            <person name="Montsant A."/>
            <person name="Obornik M."/>
            <person name="Parker M.S."/>
            <person name="Palenik B."/>
            <person name="Pazour G.J."/>
            <person name="Richardson P.M."/>
            <person name="Rynearson T.A."/>
            <person name="Saito M.A."/>
            <person name="Schwartz D.C."/>
            <person name="Thamatrakoln K."/>
            <person name="Valentin K."/>
            <person name="Vardi A."/>
            <person name="Wilkerson F.P."/>
            <person name="Rokhsar D.S."/>
        </authorList>
    </citation>
    <scope>NUCLEOTIDE SEQUENCE [LARGE SCALE GENOMIC DNA]</scope>
    <source>
        <strain evidence="16 17">CCMP1335</strain>
    </source>
</reference>
<reference evidence="16 17" key="2">
    <citation type="journal article" date="2008" name="Nature">
        <title>The Phaeodactylum genome reveals the evolutionary history of diatom genomes.</title>
        <authorList>
            <person name="Bowler C."/>
            <person name="Allen A.E."/>
            <person name="Badger J.H."/>
            <person name="Grimwood J."/>
            <person name="Jabbari K."/>
            <person name="Kuo A."/>
            <person name="Maheswari U."/>
            <person name="Martens C."/>
            <person name="Maumus F."/>
            <person name="Otillar R.P."/>
            <person name="Rayko E."/>
            <person name="Salamov A."/>
            <person name="Vandepoele K."/>
            <person name="Beszteri B."/>
            <person name="Gruber A."/>
            <person name="Heijde M."/>
            <person name="Katinka M."/>
            <person name="Mock T."/>
            <person name="Valentin K."/>
            <person name="Verret F."/>
            <person name="Berges J.A."/>
            <person name="Brownlee C."/>
            <person name="Cadoret J.P."/>
            <person name="Chiovitti A."/>
            <person name="Choi C.J."/>
            <person name="Coesel S."/>
            <person name="De Martino A."/>
            <person name="Detter J.C."/>
            <person name="Durkin C."/>
            <person name="Falciatore A."/>
            <person name="Fournet J."/>
            <person name="Haruta M."/>
            <person name="Huysman M.J."/>
            <person name="Jenkins B.D."/>
            <person name="Jiroutova K."/>
            <person name="Jorgensen R.E."/>
            <person name="Joubert Y."/>
            <person name="Kaplan A."/>
            <person name="Kroger N."/>
            <person name="Kroth P.G."/>
            <person name="La Roche J."/>
            <person name="Lindquist E."/>
            <person name="Lommer M."/>
            <person name="Martin-Jezequel V."/>
            <person name="Lopez P.J."/>
            <person name="Lucas S."/>
            <person name="Mangogna M."/>
            <person name="McGinnis K."/>
            <person name="Medlin L.K."/>
            <person name="Montsant A."/>
            <person name="Oudot-Le Secq M.P."/>
            <person name="Napoli C."/>
            <person name="Obornik M."/>
            <person name="Parker M.S."/>
            <person name="Petit J.L."/>
            <person name="Porcel B.M."/>
            <person name="Poulsen N."/>
            <person name="Robison M."/>
            <person name="Rychlewski L."/>
            <person name="Rynearson T.A."/>
            <person name="Schmutz J."/>
            <person name="Shapiro H."/>
            <person name="Siaut M."/>
            <person name="Stanley M."/>
            <person name="Sussman M.R."/>
            <person name="Taylor A.R."/>
            <person name="Vardi A."/>
            <person name="von Dassow P."/>
            <person name="Vyverman W."/>
            <person name="Willis A."/>
            <person name="Wyrwicz L.S."/>
            <person name="Rokhsar D.S."/>
            <person name="Weissenbach J."/>
            <person name="Armbrust E.V."/>
            <person name="Green B.R."/>
            <person name="Van de Peer Y."/>
            <person name="Grigoriev I.V."/>
        </authorList>
    </citation>
    <scope>NUCLEOTIDE SEQUENCE [LARGE SCALE GENOMIC DNA]</scope>
    <source>
        <strain evidence="16 17">CCMP1335</strain>
    </source>
</reference>
<feature type="active site" evidence="12">
    <location>
        <position position="106"/>
    </location>
</feature>
<dbReference type="RefSeq" id="XP_002290064.1">
    <property type="nucleotide sequence ID" value="XM_002290028.1"/>
</dbReference>
<evidence type="ECO:0000256" key="3">
    <source>
        <dbReference type="ARBA" id="ARBA00012759"/>
    </source>
</evidence>
<dbReference type="GO" id="GO:0005634">
    <property type="term" value="C:nucleus"/>
    <property type="evidence" value="ECO:0000318"/>
    <property type="project" value="GO_Central"/>
</dbReference>
<dbReference type="Pfam" id="PF02099">
    <property type="entry name" value="Josephin"/>
    <property type="match status" value="1"/>
</dbReference>
<comment type="subcellular location">
    <subcellularLocation>
        <location evidence="2">Nucleus</location>
    </subcellularLocation>
</comment>
<dbReference type="FunCoup" id="B8C1S7">
    <property type="interactions" value="36"/>
</dbReference>
<name>B8C1S7_THAPS</name>
<feature type="domain" description="Josephin" evidence="15">
    <location>
        <begin position="93"/>
        <end position="274"/>
    </location>
</feature>
<keyword evidence="6 12" id="KW-0378">Hydrolase</keyword>
<evidence type="ECO:0000313" key="16">
    <source>
        <dbReference type="EMBL" id="EED91816.1"/>
    </source>
</evidence>
<dbReference type="GO" id="GO:0006515">
    <property type="term" value="P:protein quality control for misfolded or incompletely synthesized proteins"/>
    <property type="evidence" value="ECO:0000318"/>
    <property type="project" value="GO_Central"/>
</dbReference>
<dbReference type="PROSITE" id="PS50330">
    <property type="entry name" value="UIM"/>
    <property type="match status" value="1"/>
</dbReference>
<feature type="active site" evidence="12">
    <location>
        <position position="213"/>
    </location>
</feature>
<evidence type="ECO:0000256" key="11">
    <source>
        <dbReference type="PIRSR" id="PIRSR633865-1"/>
    </source>
</evidence>
<dbReference type="PROSITE" id="PS50957">
    <property type="entry name" value="JOSEPHIN"/>
    <property type="match status" value="1"/>
</dbReference>
<dbReference type="InParanoid" id="B8C1S7"/>
<feature type="active site" description="Proton acceptor" evidence="11">
    <location>
        <position position="213"/>
    </location>
</feature>
<dbReference type="GO" id="GO:0043161">
    <property type="term" value="P:proteasome-mediated ubiquitin-dependent protein catabolic process"/>
    <property type="evidence" value="ECO:0000318"/>
    <property type="project" value="GO_Central"/>
</dbReference>
<comment type="catalytic activity">
    <reaction evidence="1">
        <text>Thiol-dependent hydrolysis of ester, thioester, amide, peptide and isopeptide bonds formed by the C-terminal Gly of ubiquitin (a 76-residue protein attached to proteins as an intracellular targeting signal).</text>
        <dbReference type="EC" id="3.4.19.12"/>
    </reaction>
</comment>
<evidence type="ECO:0000256" key="13">
    <source>
        <dbReference type="SAM" id="MobiDB-lite"/>
    </source>
</evidence>
<dbReference type="STRING" id="35128.B8C1S7"/>
<dbReference type="AlphaFoldDB" id="B8C1S7"/>
<dbReference type="PANTHER" id="PTHR14159">
    <property type="entry name" value="ATAXIN-3-RELATED"/>
    <property type="match status" value="1"/>
</dbReference>
<keyword evidence="7" id="KW-0788">Thiol protease</keyword>
<dbReference type="Pfam" id="PF00789">
    <property type="entry name" value="UBX"/>
    <property type="match status" value="1"/>
</dbReference>
<evidence type="ECO:0000256" key="4">
    <source>
        <dbReference type="ARBA" id="ARBA00022670"/>
    </source>
</evidence>
<keyword evidence="5" id="KW-0833">Ubl conjugation pathway</keyword>
<dbReference type="InterPro" id="IPR006155">
    <property type="entry name" value="Josephin"/>
</dbReference>
<dbReference type="PROSITE" id="PS50033">
    <property type="entry name" value="UBX"/>
    <property type="match status" value="1"/>
</dbReference>
<dbReference type="Gene3D" id="3.90.70.40">
    <property type="match status" value="1"/>
</dbReference>
<dbReference type="PaxDb" id="35128-Thaps5036"/>
<feature type="active site" description="Nucleophile" evidence="11">
    <location>
        <position position="106"/>
    </location>
</feature>
<feature type="active site" evidence="11 12">
    <location>
        <position position="228"/>
    </location>
</feature>
<evidence type="ECO:0000256" key="12">
    <source>
        <dbReference type="PROSITE-ProRule" id="PRU00331"/>
    </source>
</evidence>
<dbReference type="CDD" id="cd01767">
    <property type="entry name" value="UBX"/>
    <property type="match status" value="1"/>
</dbReference>
<dbReference type="InterPro" id="IPR033865">
    <property type="entry name" value="Ataxin-3"/>
</dbReference>
<evidence type="ECO:0000259" key="14">
    <source>
        <dbReference type="PROSITE" id="PS50033"/>
    </source>
</evidence>
<dbReference type="PRINTS" id="PR01233">
    <property type="entry name" value="JOSEPHIN"/>
</dbReference>
<organism evidence="16 17">
    <name type="scientific">Thalassiosira pseudonana</name>
    <name type="common">Marine diatom</name>
    <name type="synonym">Cyclotella nana</name>
    <dbReference type="NCBI Taxonomy" id="35128"/>
    <lineage>
        <taxon>Eukaryota</taxon>
        <taxon>Sar</taxon>
        <taxon>Stramenopiles</taxon>
        <taxon>Ochrophyta</taxon>
        <taxon>Bacillariophyta</taxon>
        <taxon>Coscinodiscophyceae</taxon>
        <taxon>Thalassiosirophycidae</taxon>
        <taxon>Thalassiosirales</taxon>
        <taxon>Thalassiosiraceae</taxon>
        <taxon>Thalassiosira</taxon>
    </lineage>
</organism>
<dbReference type="GO" id="GO:1904294">
    <property type="term" value="P:positive regulation of ERAD pathway"/>
    <property type="evidence" value="ECO:0000318"/>
    <property type="project" value="GO_Central"/>
</dbReference>
<evidence type="ECO:0000313" key="17">
    <source>
        <dbReference type="Proteomes" id="UP000001449"/>
    </source>
</evidence>
<evidence type="ECO:0000256" key="8">
    <source>
        <dbReference type="ARBA" id="ARBA00023015"/>
    </source>
</evidence>
<feature type="domain" description="UBX" evidence="14">
    <location>
        <begin position="364"/>
        <end position="439"/>
    </location>
</feature>
<dbReference type="GeneID" id="7447272"/>
<dbReference type="SMART" id="SM01246">
    <property type="entry name" value="Josephin"/>
    <property type="match status" value="1"/>
</dbReference>
<dbReference type="GO" id="GO:1904262">
    <property type="term" value="P:negative regulation of TORC1 signaling"/>
    <property type="evidence" value="ECO:0000318"/>
    <property type="project" value="GO_Central"/>
</dbReference>
<dbReference type="Proteomes" id="UP000001449">
    <property type="component" value="Chromosome 5"/>
</dbReference>
<evidence type="ECO:0000256" key="7">
    <source>
        <dbReference type="ARBA" id="ARBA00022807"/>
    </source>
</evidence>
<accession>B8C1S7</accession>
<dbReference type="Gene3D" id="1.10.287.10">
    <property type="entry name" value="S15/NS1, RNA-binding"/>
    <property type="match status" value="1"/>
</dbReference>
<keyword evidence="9" id="KW-0804">Transcription</keyword>
<keyword evidence="10" id="KW-0539">Nucleus</keyword>
<dbReference type="InterPro" id="IPR001012">
    <property type="entry name" value="UBX_dom"/>
</dbReference>
<keyword evidence="8" id="KW-0805">Transcription regulation</keyword>
<keyword evidence="4" id="KW-0645">Protease</keyword>
<sequence>MSNILFQRWLLMMYDVTISSSDGTIRHSRPDHAPPLAANRTILLDQKPHRLAIFILPIKSSSHFQTASTTSNEQPTRPSLLYHLPPNSKLMSSYWIYHEKQESMLCGQHALNNLIQRNSFDPQQLSEIAQQLDQMELNYMAANNEGGTSSKDYLKRLQEGSGNVDESGNFSIEVLRSALMSRYDLELPNLLQQGLNKLEITEMEGFICNRSSHWFAIRKINGRFWNLNSTNERPEVISHFKLASEMQALMDGGWSVFCVVSGLPGACSCEAMMDQGLPQYWWKEEDLLEGKTNAMTRATDPWKGVGSGRRLDGGNNNGGGSNSKSIHDMSDEEMLQYAMAASLEQPARAEKSASYELTDEPLEGAPNAVKCNFRLPDGTRTSRRFLSSERVGVLYAFVESKCSQQKVELRAGFPPKDIASRQDDTIERAKLSGEMILSKLL</sequence>
<evidence type="ECO:0000256" key="10">
    <source>
        <dbReference type="ARBA" id="ARBA00023242"/>
    </source>
</evidence>
<proteinExistence type="predicted"/>
<dbReference type="InterPro" id="IPR029071">
    <property type="entry name" value="Ubiquitin-like_domsf"/>
</dbReference>
<dbReference type="GO" id="GO:0016579">
    <property type="term" value="P:protein deubiquitination"/>
    <property type="evidence" value="ECO:0007669"/>
    <property type="project" value="InterPro"/>
</dbReference>
<dbReference type="HOGENOM" id="CLU_050622_0_0_1"/>
<dbReference type="EMBL" id="CM000642">
    <property type="protein sequence ID" value="EED91816.1"/>
    <property type="molecule type" value="Genomic_DNA"/>
</dbReference>
<evidence type="ECO:0000256" key="1">
    <source>
        <dbReference type="ARBA" id="ARBA00000707"/>
    </source>
</evidence>
<dbReference type="PANTHER" id="PTHR14159:SF0">
    <property type="entry name" value="ATAXIN-3-RELATED"/>
    <property type="match status" value="1"/>
</dbReference>